<evidence type="ECO:0000313" key="2">
    <source>
        <dbReference type="Proteomes" id="UP000831701"/>
    </source>
</evidence>
<dbReference type="Proteomes" id="UP000831701">
    <property type="component" value="Chromosome 5"/>
</dbReference>
<name>A0ACB8WYD4_9TELE</name>
<dbReference type="EMBL" id="CM041535">
    <property type="protein sequence ID" value="KAI3372827.1"/>
    <property type="molecule type" value="Genomic_DNA"/>
</dbReference>
<accession>A0ACB8WYD4</accession>
<gene>
    <name evidence="1" type="ORF">L3Q82_022722</name>
</gene>
<organism evidence="1 2">
    <name type="scientific">Scortum barcoo</name>
    <name type="common">barcoo grunter</name>
    <dbReference type="NCBI Taxonomy" id="214431"/>
    <lineage>
        <taxon>Eukaryota</taxon>
        <taxon>Metazoa</taxon>
        <taxon>Chordata</taxon>
        <taxon>Craniata</taxon>
        <taxon>Vertebrata</taxon>
        <taxon>Euteleostomi</taxon>
        <taxon>Actinopterygii</taxon>
        <taxon>Neopterygii</taxon>
        <taxon>Teleostei</taxon>
        <taxon>Neoteleostei</taxon>
        <taxon>Acanthomorphata</taxon>
        <taxon>Eupercaria</taxon>
        <taxon>Centrarchiformes</taxon>
        <taxon>Terapontoidei</taxon>
        <taxon>Terapontidae</taxon>
        <taxon>Scortum</taxon>
    </lineage>
</organism>
<keyword evidence="2" id="KW-1185">Reference proteome</keyword>
<reference evidence="1" key="1">
    <citation type="submission" date="2022-04" db="EMBL/GenBank/DDBJ databases">
        <title>Jade perch genome.</title>
        <authorList>
            <person name="Chao B."/>
        </authorList>
    </citation>
    <scope>NUCLEOTIDE SEQUENCE</scope>
    <source>
        <strain evidence="1">CB-2022</strain>
    </source>
</reference>
<comment type="caution">
    <text evidence="1">The sequence shown here is derived from an EMBL/GenBank/DDBJ whole genome shotgun (WGS) entry which is preliminary data.</text>
</comment>
<evidence type="ECO:0000313" key="1">
    <source>
        <dbReference type="EMBL" id="KAI3372827.1"/>
    </source>
</evidence>
<protein>
    <submittedName>
        <fullName evidence="1">Uncharacterized protein</fullName>
    </submittedName>
</protein>
<sequence length="181" mass="20121">MDPADQDQEPGPAQVRAAVAAGPARCKHQGSDFRLSSRTGGRTPPRDIHSAPLEPFSGQPHLCRCFLFHFGLQFQLRPVPFTTDIAKIQYILGLLRGKALTWAEARFAKEGTLEGGSYHEFLEEFKLVFDCPSARFCASSSLLRLSQGRRSVEEYTLEFRMLAVEVDWTQVSLRAACTSTG</sequence>
<proteinExistence type="predicted"/>